<dbReference type="EMBL" id="SLYQ01000001">
    <property type="protein sequence ID" value="TCQ77452.1"/>
    <property type="molecule type" value="Genomic_DNA"/>
</dbReference>
<comment type="similarity">
    <text evidence="1">Belongs to the TolB family.</text>
</comment>
<dbReference type="InterPro" id="IPR011042">
    <property type="entry name" value="6-blade_b-propeller_TolB-like"/>
</dbReference>
<dbReference type="RefSeq" id="WP_123707330.1">
    <property type="nucleotide sequence ID" value="NZ_SLYQ01000001.1"/>
</dbReference>
<name>A0ABD7QRH6_RAOOR</name>
<dbReference type="AlphaFoldDB" id="A0ABD7QRH6"/>
<dbReference type="Pfam" id="PF07676">
    <property type="entry name" value="PD40"/>
    <property type="match status" value="3"/>
</dbReference>
<sequence length="291" mass="32195">MQVLNTFFTPTYRDVTSTLEIIDVVSGLRESIKTFDHLIEAPEWTRDGQQIYFNSLGSIYSLHLSSGAISRLDTGFATHCNNDHVISPCQQKIAISHNVHEDGLSRIYQLPLSGGAPVLLTPIGPSYLHSWSPDGKTLAYCAERNGRYDIYVIPSAGGVEKPLTRDFGHNDGPEFSPCGRYIYFNSTHSGLMQIWRMDADGSNPQQLTWGQANHWFPHISPDGKTLVCIVYAAEDVAAHEHPANKHVQLMRMPTGGGKPEILAEIFGGQGTINVNAWAPDNRRIAFVSYAL</sequence>
<comment type="caution">
    <text evidence="2">The sequence shown here is derived from an EMBL/GenBank/DDBJ whole genome shotgun (WGS) entry which is preliminary data.</text>
</comment>
<evidence type="ECO:0000313" key="3">
    <source>
        <dbReference type="Proteomes" id="UP000295263"/>
    </source>
</evidence>
<accession>A0ABD7QRH6</accession>
<dbReference type="InterPro" id="IPR011659">
    <property type="entry name" value="WD40"/>
</dbReference>
<dbReference type="SUPFAM" id="SSF82171">
    <property type="entry name" value="DPP6 N-terminal domain-like"/>
    <property type="match status" value="1"/>
</dbReference>
<gene>
    <name evidence="2" type="ORF">EC841_1011274</name>
</gene>
<reference evidence="2 3" key="1">
    <citation type="submission" date="2019-03" db="EMBL/GenBank/DDBJ databases">
        <title>Genomic analyses of the natural microbiome of Caenorhabditis elegans.</title>
        <authorList>
            <person name="Samuel B."/>
        </authorList>
    </citation>
    <scope>NUCLEOTIDE SEQUENCE [LARGE SCALE GENOMIC DNA]</scope>
    <source>
        <strain evidence="2 3">JUb54</strain>
    </source>
</reference>
<dbReference type="PANTHER" id="PTHR36842:SF1">
    <property type="entry name" value="PROTEIN TOLB"/>
    <property type="match status" value="1"/>
</dbReference>
<organism evidence="2 3">
    <name type="scientific">Raoultella ornithinolytica</name>
    <name type="common">Klebsiella ornithinolytica</name>
    <dbReference type="NCBI Taxonomy" id="54291"/>
    <lineage>
        <taxon>Bacteria</taxon>
        <taxon>Pseudomonadati</taxon>
        <taxon>Pseudomonadota</taxon>
        <taxon>Gammaproteobacteria</taxon>
        <taxon>Enterobacterales</taxon>
        <taxon>Enterobacteriaceae</taxon>
        <taxon>Klebsiella/Raoultella group</taxon>
        <taxon>Raoultella</taxon>
    </lineage>
</organism>
<dbReference type="PANTHER" id="PTHR36842">
    <property type="entry name" value="PROTEIN TOLB HOMOLOG"/>
    <property type="match status" value="1"/>
</dbReference>
<evidence type="ECO:0000256" key="1">
    <source>
        <dbReference type="ARBA" id="ARBA00009820"/>
    </source>
</evidence>
<protein>
    <submittedName>
        <fullName evidence="2">WD40 repeat protein</fullName>
    </submittedName>
</protein>
<dbReference type="Gene3D" id="2.120.10.30">
    <property type="entry name" value="TolB, C-terminal domain"/>
    <property type="match status" value="1"/>
</dbReference>
<proteinExistence type="inferred from homology"/>
<dbReference type="Proteomes" id="UP000295263">
    <property type="component" value="Unassembled WGS sequence"/>
</dbReference>
<evidence type="ECO:0000313" key="2">
    <source>
        <dbReference type="EMBL" id="TCQ77452.1"/>
    </source>
</evidence>